<name>A0A1Y2EIC8_9PEZI</name>
<proteinExistence type="predicted"/>
<dbReference type="InParanoid" id="A0A1Y2EIC8"/>
<organism evidence="2 3">
    <name type="scientific">Pseudomassariella vexata</name>
    <dbReference type="NCBI Taxonomy" id="1141098"/>
    <lineage>
        <taxon>Eukaryota</taxon>
        <taxon>Fungi</taxon>
        <taxon>Dikarya</taxon>
        <taxon>Ascomycota</taxon>
        <taxon>Pezizomycotina</taxon>
        <taxon>Sordariomycetes</taxon>
        <taxon>Xylariomycetidae</taxon>
        <taxon>Amphisphaeriales</taxon>
        <taxon>Pseudomassariaceae</taxon>
        <taxon>Pseudomassariella</taxon>
    </lineage>
</organism>
<dbReference type="GO" id="GO:0016491">
    <property type="term" value="F:oxidoreductase activity"/>
    <property type="evidence" value="ECO:0007669"/>
    <property type="project" value="UniProtKB-KW"/>
</dbReference>
<evidence type="ECO:0008006" key="4">
    <source>
        <dbReference type="Google" id="ProtNLM"/>
    </source>
</evidence>
<evidence type="ECO:0000313" key="2">
    <source>
        <dbReference type="EMBL" id="ORY71064.1"/>
    </source>
</evidence>
<protein>
    <recommendedName>
        <fullName evidence="4">Short-chain dehydrogenase/reductase family protein</fullName>
    </recommendedName>
</protein>
<dbReference type="PANTHER" id="PTHR43157:SF35">
    <property type="entry name" value="DEHYDROGENASE_REDUCTASE FAMILY PROTEIN, PUTATIVE-RELATED"/>
    <property type="match status" value="1"/>
</dbReference>
<dbReference type="SUPFAM" id="SSF51735">
    <property type="entry name" value="NAD(P)-binding Rossmann-fold domains"/>
    <property type="match status" value="1"/>
</dbReference>
<dbReference type="PANTHER" id="PTHR43157">
    <property type="entry name" value="PHOSPHATIDYLINOSITOL-GLYCAN BIOSYNTHESIS CLASS F PROTEIN-RELATED"/>
    <property type="match status" value="1"/>
</dbReference>
<dbReference type="Pfam" id="PF00106">
    <property type="entry name" value="adh_short"/>
    <property type="match status" value="1"/>
</dbReference>
<sequence length="343" mass="37783">MSSKLKSEAAREASVIGMLRRQFTKPKPLPANTNLKGQTAIVTGSNGGLGLEACRQLLKLGLSHLILGVRSQAKGDAVASQFRQEFPNSETSVWIIDHQSYDSVRKFAEQSATLPRLDIVILNAAVVTTTYTTVPTTGHESIIQVNYLSTALLAILLLPILKSKKINGAPRPPVLSIVGSDTMYQPEFCPKLKGPVLPQYDNAENFRFFPWYGGSKLFLAFFVSRLVEYVDASDVIINVPNPGATRYTGLDRNASALFRMAMNTVKFVLGRSLESGASIYLEATVAQGEESHGSFISEWAIRPYPAVWYTTEGQELAARLWEETMEELKFVGASKIVEDMKRS</sequence>
<gene>
    <name evidence="2" type="ORF">BCR38DRAFT_415837</name>
</gene>
<dbReference type="Gene3D" id="3.40.50.720">
    <property type="entry name" value="NAD(P)-binding Rossmann-like Domain"/>
    <property type="match status" value="1"/>
</dbReference>
<dbReference type="RefSeq" id="XP_040720656.1">
    <property type="nucleotide sequence ID" value="XM_040859055.1"/>
</dbReference>
<comment type="caution">
    <text evidence="2">The sequence shown here is derived from an EMBL/GenBank/DDBJ whole genome shotgun (WGS) entry which is preliminary data.</text>
</comment>
<dbReference type="InterPro" id="IPR002347">
    <property type="entry name" value="SDR_fam"/>
</dbReference>
<dbReference type="AlphaFoldDB" id="A0A1Y2EIC8"/>
<evidence type="ECO:0000313" key="3">
    <source>
        <dbReference type="Proteomes" id="UP000193689"/>
    </source>
</evidence>
<keyword evidence="3" id="KW-1185">Reference proteome</keyword>
<dbReference type="EMBL" id="MCFJ01000001">
    <property type="protein sequence ID" value="ORY71064.1"/>
    <property type="molecule type" value="Genomic_DNA"/>
</dbReference>
<dbReference type="STRING" id="1141098.A0A1Y2EIC8"/>
<keyword evidence="1" id="KW-0560">Oxidoreductase</keyword>
<dbReference type="OrthoDB" id="542013at2759"/>
<accession>A0A1Y2EIC8</accession>
<dbReference type="Proteomes" id="UP000193689">
    <property type="component" value="Unassembled WGS sequence"/>
</dbReference>
<reference evidence="2 3" key="1">
    <citation type="submission" date="2016-07" db="EMBL/GenBank/DDBJ databases">
        <title>Pervasive Adenine N6-methylation of Active Genes in Fungi.</title>
        <authorList>
            <consortium name="DOE Joint Genome Institute"/>
            <person name="Mondo S.J."/>
            <person name="Dannebaum R.O."/>
            <person name="Kuo R.C."/>
            <person name="Labutti K."/>
            <person name="Haridas S."/>
            <person name="Kuo A."/>
            <person name="Salamov A."/>
            <person name="Ahrendt S.R."/>
            <person name="Lipzen A."/>
            <person name="Sullivan W."/>
            <person name="Andreopoulos W.B."/>
            <person name="Clum A."/>
            <person name="Lindquist E."/>
            <person name="Daum C."/>
            <person name="Ramamoorthy G.K."/>
            <person name="Gryganskyi A."/>
            <person name="Culley D."/>
            <person name="Magnuson J.K."/>
            <person name="James T.Y."/>
            <person name="O'Malley M.A."/>
            <person name="Stajich J.E."/>
            <person name="Spatafora J.W."/>
            <person name="Visel A."/>
            <person name="Grigoriev I.V."/>
        </authorList>
    </citation>
    <scope>NUCLEOTIDE SEQUENCE [LARGE SCALE GENOMIC DNA]</scope>
    <source>
        <strain evidence="2 3">CBS 129021</strain>
    </source>
</reference>
<evidence type="ECO:0000256" key="1">
    <source>
        <dbReference type="ARBA" id="ARBA00023002"/>
    </source>
</evidence>
<dbReference type="GeneID" id="63775267"/>
<dbReference type="InterPro" id="IPR036291">
    <property type="entry name" value="NAD(P)-bd_dom_sf"/>
</dbReference>